<sequence>MKIMFEKVSPAPVDPIFGLTEEFIKDIRSRKINLTIGIYKDKNNKTPILNTVKKAELNILELERTKSYLIIEGKSEYAYSVQKLLFGENAQIIKENRIKTAQTPGGTGALRIAAEFIKHKLKRNTIWCSNPTWTNHNAIFSSVGLRIKQYSYYNEIIKDKNFTGMIEDLEKASHGDIVLLHVCSHNPTGTDLTKEEWNILAQLIEEKGLIPLFDCAYQGFSKGIEEDAYGVRTITKYSKEILVATSFSKNFSLYNERIGALTLIAEKEHITNKAFSQIKGIIRCIYSTPPAHGSNIVSMILNNPTLCIEWKNELKEMRNRIQEMRKLFIKTLNTIINKTDFDFLQKQTGMFSYLNLSQKQIRRLREEFAVYILPPGRINVSGITESNIEALCSSIAKVM</sequence>
<dbReference type="Gene3D" id="3.90.1150.10">
    <property type="entry name" value="Aspartate Aminotransferase, domain 1"/>
    <property type="match status" value="1"/>
</dbReference>
<dbReference type="PANTHER" id="PTHR11879">
    <property type="entry name" value="ASPARTATE AMINOTRANSFERASE"/>
    <property type="match status" value="1"/>
</dbReference>
<dbReference type="InterPro" id="IPR015421">
    <property type="entry name" value="PyrdxlP-dep_Trfase_major"/>
</dbReference>
<evidence type="ECO:0000313" key="10">
    <source>
        <dbReference type="Proteomes" id="UP000053688"/>
    </source>
</evidence>
<evidence type="ECO:0000313" key="9">
    <source>
        <dbReference type="EMBL" id="EPE37580.1"/>
    </source>
</evidence>
<dbReference type="InterPro" id="IPR004838">
    <property type="entry name" value="NHTrfase_class1_PyrdxlP-BS"/>
</dbReference>
<protein>
    <recommendedName>
        <fullName evidence="7">Aminotransferase</fullName>
        <ecNumber evidence="7">2.6.1.-</ecNumber>
    </recommendedName>
</protein>
<comment type="cofactor">
    <cofactor evidence="1 7">
        <name>pyridoxal 5'-phosphate</name>
        <dbReference type="ChEBI" id="CHEBI:597326"/>
    </cofactor>
</comment>
<dbReference type="InterPro" id="IPR015422">
    <property type="entry name" value="PyrdxlP-dep_Trfase_small"/>
</dbReference>
<dbReference type="GO" id="GO:0033585">
    <property type="term" value="P:L-phenylalanine biosynthetic process from chorismate via phenylpyruvate"/>
    <property type="evidence" value="ECO:0007669"/>
    <property type="project" value="TreeGrafter"/>
</dbReference>
<dbReference type="EC" id="2.6.1.-" evidence="7"/>
<dbReference type="PANTHER" id="PTHR11879:SF22">
    <property type="entry name" value="ASPARTATE AMINOTRANSFERASE, MITOCHONDRIAL"/>
    <property type="match status" value="1"/>
</dbReference>
<keyword evidence="4 7" id="KW-0032">Aminotransferase</keyword>
<comment type="caution">
    <text evidence="9">The sequence shown here is derived from an EMBL/GenBank/DDBJ whole genome shotgun (WGS) entry which is preliminary data.</text>
</comment>
<keyword evidence="5 7" id="KW-0808">Transferase</keyword>
<dbReference type="CDD" id="cd00609">
    <property type="entry name" value="AAT_like"/>
    <property type="match status" value="1"/>
</dbReference>
<keyword evidence="6" id="KW-0663">Pyridoxal phosphate</keyword>
<dbReference type="GO" id="GO:0042802">
    <property type="term" value="F:identical protein binding"/>
    <property type="evidence" value="ECO:0007669"/>
    <property type="project" value="TreeGrafter"/>
</dbReference>
<dbReference type="Proteomes" id="UP000053688">
    <property type="component" value="Unassembled WGS sequence"/>
</dbReference>
<evidence type="ECO:0000256" key="1">
    <source>
        <dbReference type="ARBA" id="ARBA00001933"/>
    </source>
</evidence>
<evidence type="ECO:0000256" key="5">
    <source>
        <dbReference type="ARBA" id="ARBA00022679"/>
    </source>
</evidence>
<feature type="domain" description="Aminotransferase class I/classII large" evidence="8">
    <location>
        <begin position="30"/>
        <end position="395"/>
    </location>
</feature>
<evidence type="ECO:0000259" key="8">
    <source>
        <dbReference type="Pfam" id="PF00155"/>
    </source>
</evidence>
<dbReference type="FunFam" id="3.40.640.10:FF:000015">
    <property type="entry name" value="Aspartate aminotransferase"/>
    <property type="match status" value="1"/>
</dbReference>
<organism evidence="9 10">
    <name type="scientific">Candidatus Photodesmus katoptron Akat1</name>
    <dbReference type="NCBI Taxonomy" id="1236703"/>
    <lineage>
        <taxon>Bacteria</taxon>
        <taxon>Pseudomonadati</taxon>
        <taxon>Pseudomonadota</taxon>
        <taxon>Gammaproteobacteria</taxon>
        <taxon>Vibrionales</taxon>
        <taxon>Vibrionaceae</taxon>
        <taxon>Candidatus Photodesmus</taxon>
    </lineage>
</organism>
<dbReference type="Pfam" id="PF00155">
    <property type="entry name" value="Aminotran_1_2"/>
    <property type="match status" value="1"/>
</dbReference>
<evidence type="ECO:0000256" key="2">
    <source>
        <dbReference type="ARBA" id="ARBA00007441"/>
    </source>
</evidence>
<dbReference type="PRINTS" id="PR00799">
    <property type="entry name" value="TRANSAMINASE"/>
</dbReference>
<dbReference type="eggNOG" id="COG1448">
    <property type="taxonomic scope" value="Bacteria"/>
</dbReference>
<dbReference type="GO" id="GO:0004838">
    <property type="term" value="F:L-tyrosine-2-oxoglutarate transaminase activity"/>
    <property type="evidence" value="ECO:0007669"/>
    <property type="project" value="TreeGrafter"/>
</dbReference>
<dbReference type="PROSITE" id="PS00105">
    <property type="entry name" value="AA_TRANSFER_CLASS_1"/>
    <property type="match status" value="1"/>
</dbReference>
<dbReference type="GO" id="GO:0005829">
    <property type="term" value="C:cytosol"/>
    <property type="evidence" value="ECO:0007669"/>
    <property type="project" value="TreeGrafter"/>
</dbReference>
<accession>S3DIM7</accession>
<dbReference type="EMBL" id="AMSD01000001">
    <property type="protein sequence ID" value="EPE37580.1"/>
    <property type="molecule type" value="Genomic_DNA"/>
</dbReference>
<dbReference type="GO" id="GO:0030170">
    <property type="term" value="F:pyridoxal phosphate binding"/>
    <property type="evidence" value="ECO:0007669"/>
    <property type="project" value="InterPro"/>
</dbReference>
<proteinExistence type="inferred from homology"/>
<dbReference type="NCBIfam" id="NF006719">
    <property type="entry name" value="PRK09257.1"/>
    <property type="match status" value="1"/>
</dbReference>
<evidence type="ECO:0000256" key="4">
    <source>
        <dbReference type="ARBA" id="ARBA00022576"/>
    </source>
</evidence>
<dbReference type="InterPro" id="IPR004839">
    <property type="entry name" value="Aminotransferase_I/II_large"/>
</dbReference>
<comment type="subunit">
    <text evidence="3">Homodimer.</text>
</comment>
<comment type="similarity">
    <text evidence="2 7">Belongs to the class-I pyridoxal-phosphate-dependent aminotransferase family.</text>
</comment>
<dbReference type="InterPro" id="IPR015424">
    <property type="entry name" value="PyrdxlP-dep_Trfase"/>
</dbReference>
<evidence type="ECO:0000256" key="6">
    <source>
        <dbReference type="ARBA" id="ARBA00022898"/>
    </source>
</evidence>
<dbReference type="Gene3D" id="3.40.640.10">
    <property type="entry name" value="Type I PLP-dependent aspartate aminotransferase-like (Major domain)"/>
    <property type="match status" value="1"/>
</dbReference>
<dbReference type="InterPro" id="IPR000796">
    <property type="entry name" value="Asp_trans"/>
</dbReference>
<evidence type="ECO:0000256" key="3">
    <source>
        <dbReference type="ARBA" id="ARBA00011738"/>
    </source>
</evidence>
<reference evidence="9 10" key="1">
    <citation type="journal article" date="2014" name="Environ. Microbiol.">
        <title>Genomic signatures of obligate host dependence in the luminous bacterial symbiont of a vertebrate.</title>
        <authorList>
            <person name="Hendry T.A."/>
            <person name="de Wet J.R."/>
            <person name="Dunlap P.V."/>
        </authorList>
    </citation>
    <scope>NUCLEOTIDE SEQUENCE [LARGE SCALE GENOMIC DNA]</scope>
    <source>
        <strain evidence="9 10">Akat1</strain>
    </source>
</reference>
<evidence type="ECO:0000256" key="7">
    <source>
        <dbReference type="RuleBase" id="RU000481"/>
    </source>
</evidence>
<dbReference type="SUPFAM" id="SSF53383">
    <property type="entry name" value="PLP-dependent transferases"/>
    <property type="match status" value="1"/>
</dbReference>
<gene>
    <name evidence="9" type="ORF">O1U_0034</name>
</gene>
<dbReference type="AlphaFoldDB" id="S3DIM7"/>
<keyword evidence="10" id="KW-1185">Reference proteome</keyword>
<dbReference type="PATRIC" id="fig|1236703.3.peg.16"/>
<dbReference type="GO" id="GO:0004069">
    <property type="term" value="F:L-aspartate:2-oxoglutarate aminotransferase activity"/>
    <property type="evidence" value="ECO:0007669"/>
    <property type="project" value="TreeGrafter"/>
</dbReference>
<dbReference type="STRING" id="28176.CF66_2413"/>
<name>S3DIM7_9GAMM</name>